<comment type="caution">
    <text evidence="2">The sequence shown here is derived from an EMBL/GenBank/DDBJ whole genome shotgun (WGS) entry which is preliminary data.</text>
</comment>
<keyword evidence="3" id="KW-1185">Reference proteome</keyword>
<organism evidence="2 3">
    <name type="scientific">Mycena albidolilacea</name>
    <dbReference type="NCBI Taxonomy" id="1033008"/>
    <lineage>
        <taxon>Eukaryota</taxon>
        <taxon>Fungi</taxon>
        <taxon>Dikarya</taxon>
        <taxon>Basidiomycota</taxon>
        <taxon>Agaricomycotina</taxon>
        <taxon>Agaricomycetes</taxon>
        <taxon>Agaricomycetidae</taxon>
        <taxon>Agaricales</taxon>
        <taxon>Marasmiineae</taxon>
        <taxon>Mycenaceae</taxon>
        <taxon>Mycena</taxon>
    </lineage>
</organism>
<feature type="compositionally biased region" description="Pro residues" evidence="1">
    <location>
        <begin position="276"/>
        <end position="289"/>
    </location>
</feature>
<accession>A0AAD6ZIX8</accession>
<dbReference type="AlphaFoldDB" id="A0AAD6ZIX8"/>
<evidence type="ECO:0000313" key="2">
    <source>
        <dbReference type="EMBL" id="KAJ7323338.1"/>
    </source>
</evidence>
<name>A0AAD6ZIX8_9AGAR</name>
<sequence length="371" mass="39134">MSVLPTLRAADNIGQSNTHPRRRIVAYLNVDPEQLRPHPNALAPHAQQHAVGAGVVHPNPASAGTPNTQAIRVRCAVALPRVGPWARRHPHPQLPPLTSHPGQPRLPAHSSTMPESSVCSRSPPALADLAPPLFAGLGSPHSVPSLSLSHAPPFALVTTVKAPPTPELFPQPLAPTLADPAPPLFTGVGSPHTVPSRRLPRHPSRPCAAQHAVAFPLCLVPLPRVIPRARSRSRSRLPSTRPTPAPPLFAGFGSLLAVPSCRLPRHPSHPCGAHRCPPPSPRRPPPRCSPRPRRSRSPPTPANPPCFSSLASPPRTQSPASPSCTRPSALEHDNGDGELLSAPSSLRPNSPFSDWGPPAPGAQAQGSPQRT</sequence>
<evidence type="ECO:0000256" key="1">
    <source>
        <dbReference type="SAM" id="MobiDB-lite"/>
    </source>
</evidence>
<feature type="compositionally biased region" description="Polar residues" evidence="1">
    <location>
        <begin position="109"/>
        <end position="120"/>
    </location>
</feature>
<protein>
    <submittedName>
        <fullName evidence="2">Uncharacterized protein</fullName>
    </submittedName>
</protein>
<feature type="compositionally biased region" description="Polar residues" evidence="1">
    <location>
        <begin position="342"/>
        <end position="352"/>
    </location>
</feature>
<feature type="compositionally biased region" description="Low complexity" evidence="1">
    <location>
        <begin position="361"/>
        <end position="371"/>
    </location>
</feature>
<reference evidence="2" key="1">
    <citation type="submission" date="2023-03" db="EMBL/GenBank/DDBJ databases">
        <title>Massive genome expansion in bonnet fungi (Mycena s.s.) driven by repeated elements and novel gene families across ecological guilds.</title>
        <authorList>
            <consortium name="Lawrence Berkeley National Laboratory"/>
            <person name="Harder C.B."/>
            <person name="Miyauchi S."/>
            <person name="Viragh M."/>
            <person name="Kuo A."/>
            <person name="Thoen E."/>
            <person name="Andreopoulos B."/>
            <person name="Lu D."/>
            <person name="Skrede I."/>
            <person name="Drula E."/>
            <person name="Henrissat B."/>
            <person name="Morin E."/>
            <person name="Kohler A."/>
            <person name="Barry K."/>
            <person name="LaButti K."/>
            <person name="Morin E."/>
            <person name="Salamov A."/>
            <person name="Lipzen A."/>
            <person name="Mereny Z."/>
            <person name="Hegedus B."/>
            <person name="Baldrian P."/>
            <person name="Stursova M."/>
            <person name="Weitz H."/>
            <person name="Taylor A."/>
            <person name="Grigoriev I.V."/>
            <person name="Nagy L.G."/>
            <person name="Martin F."/>
            <person name="Kauserud H."/>
        </authorList>
    </citation>
    <scope>NUCLEOTIDE SEQUENCE</scope>
    <source>
        <strain evidence="2">CBHHK002</strain>
    </source>
</reference>
<feature type="region of interest" description="Disordered" evidence="1">
    <location>
        <begin position="86"/>
        <end position="122"/>
    </location>
</feature>
<feature type="region of interest" description="Disordered" evidence="1">
    <location>
        <begin position="267"/>
        <end position="371"/>
    </location>
</feature>
<evidence type="ECO:0000313" key="3">
    <source>
        <dbReference type="Proteomes" id="UP001218218"/>
    </source>
</evidence>
<dbReference type="EMBL" id="JARIHO010000047">
    <property type="protein sequence ID" value="KAJ7323338.1"/>
    <property type="molecule type" value="Genomic_DNA"/>
</dbReference>
<proteinExistence type="predicted"/>
<dbReference type="Proteomes" id="UP001218218">
    <property type="component" value="Unassembled WGS sequence"/>
</dbReference>
<feature type="compositionally biased region" description="Polar residues" evidence="1">
    <location>
        <begin position="309"/>
        <end position="326"/>
    </location>
</feature>
<gene>
    <name evidence="2" type="ORF">DFH08DRAFT_969406</name>
</gene>